<comment type="caution">
    <text evidence="1">The sequence shown here is derived from an EMBL/GenBank/DDBJ whole genome shotgun (WGS) entry which is preliminary data.</text>
</comment>
<sequence>FVKKLKSPELAHLFCRKQMKHDIIYNTIMQIRIGEAVRRVSLQTHDKKQECEGNSLLLKELDVTRSNAS</sequence>
<dbReference type="Proteomes" id="UP001233999">
    <property type="component" value="Unassembled WGS sequence"/>
</dbReference>
<name>A0AAD7ZXW0_DIPPU</name>
<reference evidence="1" key="2">
    <citation type="submission" date="2023-05" db="EMBL/GenBank/DDBJ databases">
        <authorList>
            <person name="Fouks B."/>
        </authorList>
    </citation>
    <scope>NUCLEOTIDE SEQUENCE</scope>
    <source>
        <strain evidence="1">Stay&amp;Tobe</strain>
        <tissue evidence="1">Testes</tissue>
    </source>
</reference>
<proteinExistence type="predicted"/>
<keyword evidence="2" id="KW-1185">Reference proteome</keyword>
<evidence type="ECO:0000313" key="1">
    <source>
        <dbReference type="EMBL" id="KAJ9587798.1"/>
    </source>
</evidence>
<evidence type="ECO:0000313" key="2">
    <source>
        <dbReference type="Proteomes" id="UP001233999"/>
    </source>
</evidence>
<reference evidence="1" key="1">
    <citation type="journal article" date="2023" name="IScience">
        <title>Live-bearing cockroach genome reveals convergent evolutionary mechanisms linked to viviparity in insects and beyond.</title>
        <authorList>
            <person name="Fouks B."/>
            <person name="Harrison M.C."/>
            <person name="Mikhailova A.A."/>
            <person name="Marchal E."/>
            <person name="English S."/>
            <person name="Carruthers M."/>
            <person name="Jennings E.C."/>
            <person name="Chiamaka E.L."/>
            <person name="Frigard R.A."/>
            <person name="Pippel M."/>
            <person name="Attardo G.M."/>
            <person name="Benoit J.B."/>
            <person name="Bornberg-Bauer E."/>
            <person name="Tobe S.S."/>
        </authorList>
    </citation>
    <scope>NUCLEOTIDE SEQUENCE</scope>
    <source>
        <strain evidence="1">Stay&amp;Tobe</strain>
    </source>
</reference>
<organism evidence="1 2">
    <name type="scientific">Diploptera punctata</name>
    <name type="common">Pacific beetle cockroach</name>
    <dbReference type="NCBI Taxonomy" id="6984"/>
    <lineage>
        <taxon>Eukaryota</taxon>
        <taxon>Metazoa</taxon>
        <taxon>Ecdysozoa</taxon>
        <taxon>Arthropoda</taxon>
        <taxon>Hexapoda</taxon>
        <taxon>Insecta</taxon>
        <taxon>Pterygota</taxon>
        <taxon>Neoptera</taxon>
        <taxon>Polyneoptera</taxon>
        <taxon>Dictyoptera</taxon>
        <taxon>Blattodea</taxon>
        <taxon>Blaberoidea</taxon>
        <taxon>Blaberidae</taxon>
        <taxon>Diplopterinae</taxon>
        <taxon>Diploptera</taxon>
    </lineage>
</organism>
<dbReference type="AlphaFoldDB" id="A0AAD7ZXW0"/>
<gene>
    <name evidence="1" type="ORF">L9F63_018781</name>
</gene>
<feature type="non-terminal residue" evidence="1">
    <location>
        <position position="69"/>
    </location>
</feature>
<accession>A0AAD7ZXW0</accession>
<protein>
    <submittedName>
        <fullName evidence="1">Uncharacterized protein</fullName>
    </submittedName>
</protein>
<feature type="non-terminal residue" evidence="1">
    <location>
        <position position="1"/>
    </location>
</feature>
<dbReference type="EMBL" id="JASPKZ010006063">
    <property type="protein sequence ID" value="KAJ9587798.1"/>
    <property type="molecule type" value="Genomic_DNA"/>
</dbReference>